<dbReference type="InterPro" id="IPR051909">
    <property type="entry name" value="MFP_Cation_Efflux"/>
</dbReference>
<proteinExistence type="predicted"/>
<gene>
    <name evidence="3" type="ORF">MNBD_GAMMA23-1802</name>
</gene>
<keyword evidence="1" id="KW-0813">Transport</keyword>
<dbReference type="GO" id="GO:0060003">
    <property type="term" value="P:copper ion export"/>
    <property type="evidence" value="ECO:0007669"/>
    <property type="project" value="TreeGrafter"/>
</dbReference>
<evidence type="ECO:0000259" key="2">
    <source>
        <dbReference type="Pfam" id="PF25975"/>
    </source>
</evidence>
<dbReference type="InterPro" id="IPR058649">
    <property type="entry name" value="CzcB_C"/>
</dbReference>
<organism evidence="3">
    <name type="scientific">hydrothermal vent metagenome</name>
    <dbReference type="NCBI Taxonomy" id="652676"/>
    <lineage>
        <taxon>unclassified sequences</taxon>
        <taxon>metagenomes</taxon>
        <taxon>ecological metagenomes</taxon>
    </lineage>
</organism>
<dbReference type="AlphaFoldDB" id="A0A3B1AWP1"/>
<evidence type="ECO:0000313" key="3">
    <source>
        <dbReference type="EMBL" id="VAW97246.1"/>
    </source>
</evidence>
<dbReference type="PANTHER" id="PTHR30097">
    <property type="entry name" value="CATION EFFLUX SYSTEM PROTEIN CUSB"/>
    <property type="match status" value="1"/>
</dbReference>
<feature type="domain" description="CzcB-like C-terminal circularly permuted SH3-like" evidence="2">
    <location>
        <begin position="151"/>
        <end position="211"/>
    </location>
</feature>
<protein>
    <recommendedName>
        <fullName evidence="2">CzcB-like C-terminal circularly permuted SH3-like domain-containing protein</fullName>
    </recommendedName>
</protein>
<dbReference type="Pfam" id="PF25975">
    <property type="entry name" value="CzcB_C"/>
    <property type="match status" value="1"/>
</dbReference>
<dbReference type="GO" id="GO:0015679">
    <property type="term" value="P:plasma membrane copper ion transport"/>
    <property type="evidence" value="ECO:0007669"/>
    <property type="project" value="TreeGrafter"/>
</dbReference>
<evidence type="ECO:0000256" key="1">
    <source>
        <dbReference type="ARBA" id="ARBA00022448"/>
    </source>
</evidence>
<dbReference type="Gene3D" id="2.40.420.20">
    <property type="match status" value="1"/>
</dbReference>
<dbReference type="EMBL" id="UOFT01000056">
    <property type="protein sequence ID" value="VAW97246.1"/>
    <property type="molecule type" value="Genomic_DNA"/>
</dbReference>
<sequence length="235" mass="26524">MQLKYLISYFALLTGMGVLNPLSSAGIRDHTRPSFTGTEVNQTQADDLTLTLVTTAQQNLQTWLRIAAKLDSTKQYLNATLCSPNSALIKINQRVRSFPPDAKSSIYQARIHKLKSNKQNCRKIKARLATPARKRSSYFVMEILVQRGRYLAIPKEAIIQEGEQQIVYVKDENKKFTPRTIKTGLKGELYTQVLSGLNIGEQVATFGSFFIDAEYKLKSNTNSNNSDMPHAHHHH</sequence>
<name>A0A3B1AWP1_9ZZZZ</name>
<dbReference type="GO" id="GO:0030288">
    <property type="term" value="C:outer membrane-bounded periplasmic space"/>
    <property type="evidence" value="ECO:0007669"/>
    <property type="project" value="TreeGrafter"/>
</dbReference>
<accession>A0A3B1AWP1</accession>
<dbReference type="PANTHER" id="PTHR30097:SF15">
    <property type="entry name" value="CATION EFFLUX SYSTEM PROTEIN CUSB"/>
    <property type="match status" value="1"/>
</dbReference>
<reference evidence="3" key="1">
    <citation type="submission" date="2018-06" db="EMBL/GenBank/DDBJ databases">
        <authorList>
            <person name="Zhirakovskaya E."/>
        </authorList>
    </citation>
    <scope>NUCLEOTIDE SEQUENCE</scope>
</reference>
<dbReference type="GO" id="GO:0046914">
    <property type="term" value="F:transition metal ion binding"/>
    <property type="evidence" value="ECO:0007669"/>
    <property type="project" value="TreeGrafter"/>
</dbReference>